<evidence type="ECO:0000259" key="1">
    <source>
        <dbReference type="PROSITE" id="PS51340"/>
    </source>
</evidence>
<dbReference type="Proteomes" id="UP000030004">
    <property type="component" value="Unassembled WGS sequence"/>
</dbReference>
<dbReference type="PROSITE" id="PS51340">
    <property type="entry name" value="MOSC"/>
    <property type="match status" value="1"/>
</dbReference>
<name>A0A0A0EB64_9RHOB</name>
<protein>
    <recommendedName>
        <fullName evidence="1">MOSC domain-containing protein</fullName>
    </recommendedName>
</protein>
<dbReference type="Pfam" id="PF03476">
    <property type="entry name" value="MOSC_N"/>
    <property type="match status" value="1"/>
</dbReference>
<feature type="domain" description="MOSC" evidence="1">
    <location>
        <begin position="105"/>
        <end position="246"/>
    </location>
</feature>
<dbReference type="GO" id="GO:0030170">
    <property type="term" value="F:pyridoxal phosphate binding"/>
    <property type="evidence" value="ECO:0007669"/>
    <property type="project" value="InterPro"/>
</dbReference>
<dbReference type="RefSeq" id="WP_043752328.1">
    <property type="nucleotide sequence ID" value="NZ_AQQX01000010.1"/>
</dbReference>
<keyword evidence="3" id="KW-1185">Reference proteome</keyword>
<reference evidence="2 3" key="1">
    <citation type="journal article" date="2015" name="Antonie Van Leeuwenhoek">
        <title>Pseudooceanicola atlanticus gen. nov. sp. nov., isolated from surface seawater of the Atlantic Ocean and reclassification of Oceanicola batsensis, Oceanicola marinus, Oceanicola nitratireducens, Oceanicola nanhaiensis, Oceanicola antarcticus and Oceanicola flagellatus, as Pseudooceanicola batsensis comb. nov., Pseudooceanicola marinus comb. nov., Pseudooceanicola nitratireducens comb. nov., Pseudooceanicola nanhaiensis comb. nov., Pseudooceanicola antarcticus comb. nov., and Pseudooceanicola flagellatus comb. nov.</title>
        <authorList>
            <person name="Lai Q."/>
            <person name="Li G."/>
            <person name="Liu X."/>
            <person name="Du Y."/>
            <person name="Sun F."/>
            <person name="Shao Z."/>
        </authorList>
    </citation>
    <scope>NUCLEOTIDE SEQUENCE [LARGE SCALE GENOMIC DNA]</scope>
    <source>
        <strain evidence="2 3">22II-s11g</strain>
    </source>
</reference>
<dbReference type="eggNOG" id="COG3217">
    <property type="taxonomic scope" value="Bacteria"/>
</dbReference>
<evidence type="ECO:0000313" key="3">
    <source>
        <dbReference type="Proteomes" id="UP000030004"/>
    </source>
</evidence>
<dbReference type="AlphaFoldDB" id="A0A0A0EB64"/>
<dbReference type="SUPFAM" id="SSF50800">
    <property type="entry name" value="PK beta-barrel domain-like"/>
    <property type="match status" value="1"/>
</dbReference>
<dbReference type="Pfam" id="PF03473">
    <property type="entry name" value="MOSC"/>
    <property type="match status" value="1"/>
</dbReference>
<dbReference type="InterPro" id="IPR011037">
    <property type="entry name" value="Pyrv_Knase-like_insert_dom_sf"/>
</dbReference>
<dbReference type="STRING" id="1461694.ATO9_17720"/>
<comment type="caution">
    <text evidence="2">The sequence shown here is derived from an EMBL/GenBank/DDBJ whole genome shotgun (WGS) entry which is preliminary data.</text>
</comment>
<dbReference type="EMBL" id="AQQX01000010">
    <property type="protein sequence ID" value="KGM47465.1"/>
    <property type="molecule type" value="Genomic_DNA"/>
</dbReference>
<dbReference type="OrthoDB" id="581532at2"/>
<evidence type="ECO:0000313" key="2">
    <source>
        <dbReference type="EMBL" id="KGM47465.1"/>
    </source>
</evidence>
<gene>
    <name evidence="2" type="ORF">ATO9_17720</name>
</gene>
<dbReference type="GO" id="GO:0030151">
    <property type="term" value="F:molybdenum ion binding"/>
    <property type="evidence" value="ECO:0007669"/>
    <property type="project" value="InterPro"/>
</dbReference>
<dbReference type="InterPro" id="IPR005302">
    <property type="entry name" value="MoCF_Sase_C"/>
</dbReference>
<sequence>MTARIAALYRHPIKAIGREEVDEVDLIAGQTLPGDRRWAVAHEAAKLQDGVWNRCVNFIRGASSPKLMAVTLRTEGDRLHLTHPDRPDLFIDTATDEERLIRWVAPLVAEGRAAPTALVPAPADRGLTDTPDATISLASLASHQAVADKAAAPFEVHRWRCNIFVDGLTAWEEFDWVDRTIRLGEAEARVAFRIDRCMATTANTDTGERDVPTLEILDGFGHQDFSVALVVTKGGALRVGDEVAPL</sequence>
<accession>A0A0A0EB64</accession>
<dbReference type="InterPro" id="IPR005303">
    <property type="entry name" value="MOCOS_middle"/>
</dbReference>
<proteinExistence type="predicted"/>
<dbReference type="GO" id="GO:0003824">
    <property type="term" value="F:catalytic activity"/>
    <property type="evidence" value="ECO:0007669"/>
    <property type="project" value="InterPro"/>
</dbReference>
<organism evidence="2 3">
    <name type="scientific">Pseudooceanicola atlanticus</name>
    <dbReference type="NCBI Taxonomy" id="1461694"/>
    <lineage>
        <taxon>Bacteria</taxon>
        <taxon>Pseudomonadati</taxon>
        <taxon>Pseudomonadota</taxon>
        <taxon>Alphaproteobacteria</taxon>
        <taxon>Rhodobacterales</taxon>
        <taxon>Paracoccaceae</taxon>
        <taxon>Pseudooceanicola</taxon>
    </lineage>
</organism>